<dbReference type="GO" id="GO:1902201">
    <property type="term" value="P:negative regulation of bacterial-type flagellum-dependent cell motility"/>
    <property type="evidence" value="ECO:0007669"/>
    <property type="project" value="TreeGrafter"/>
</dbReference>
<keyword evidence="1" id="KW-0175">Coiled coil</keyword>
<evidence type="ECO:0000313" key="5">
    <source>
        <dbReference type="EMBL" id="GEM49285.1"/>
    </source>
</evidence>
<dbReference type="PANTHER" id="PTHR45138:SF9">
    <property type="entry name" value="DIGUANYLATE CYCLASE DGCM-RELATED"/>
    <property type="match status" value="1"/>
</dbReference>
<dbReference type="CDD" id="cd00130">
    <property type="entry name" value="PAS"/>
    <property type="match status" value="3"/>
</dbReference>
<evidence type="ECO:0000313" key="6">
    <source>
        <dbReference type="Proteomes" id="UP000321306"/>
    </source>
</evidence>
<dbReference type="InterPro" id="IPR013655">
    <property type="entry name" value="PAS_fold_3"/>
</dbReference>
<dbReference type="PANTHER" id="PTHR45138">
    <property type="entry name" value="REGULATORY COMPONENTS OF SENSORY TRANSDUCTION SYSTEM"/>
    <property type="match status" value="1"/>
</dbReference>
<dbReference type="Pfam" id="PF08447">
    <property type="entry name" value="PAS_3"/>
    <property type="match status" value="1"/>
</dbReference>
<dbReference type="InterPro" id="IPR000700">
    <property type="entry name" value="PAS-assoc_C"/>
</dbReference>
<organism evidence="5 6">
    <name type="scientific">Deinococcus cellulosilyticus (strain DSM 18568 / NBRC 106333 / KACC 11606 / 5516J-15)</name>
    <dbReference type="NCBI Taxonomy" id="1223518"/>
    <lineage>
        <taxon>Bacteria</taxon>
        <taxon>Thermotogati</taxon>
        <taxon>Deinococcota</taxon>
        <taxon>Deinococci</taxon>
        <taxon>Deinococcales</taxon>
        <taxon>Deinococcaceae</taxon>
        <taxon>Deinococcus</taxon>
    </lineage>
</organism>
<dbReference type="InterPro" id="IPR029787">
    <property type="entry name" value="Nucleotide_cyclase"/>
</dbReference>
<evidence type="ECO:0000259" key="2">
    <source>
        <dbReference type="PROSITE" id="PS50112"/>
    </source>
</evidence>
<dbReference type="AlphaFoldDB" id="A0A511N8W0"/>
<dbReference type="SUPFAM" id="SSF55785">
    <property type="entry name" value="PYP-like sensor domain (PAS domain)"/>
    <property type="match status" value="4"/>
</dbReference>
<dbReference type="SMART" id="SM00267">
    <property type="entry name" value="GGDEF"/>
    <property type="match status" value="1"/>
</dbReference>
<feature type="domain" description="PAS" evidence="2">
    <location>
        <begin position="19"/>
        <end position="68"/>
    </location>
</feature>
<protein>
    <recommendedName>
        <fullName evidence="7">Diguanylate cyclase</fullName>
    </recommendedName>
</protein>
<evidence type="ECO:0000256" key="1">
    <source>
        <dbReference type="SAM" id="Coils"/>
    </source>
</evidence>
<dbReference type="SUPFAM" id="SSF55781">
    <property type="entry name" value="GAF domain-like"/>
    <property type="match status" value="3"/>
</dbReference>
<dbReference type="Gene3D" id="3.30.70.270">
    <property type="match status" value="1"/>
</dbReference>
<dbReference type="FunFam" id="3.30.70.270:FF:000001">
    <property type="entry name" value="Diguanylate cyclase domain protein"/>
    <property type="match status" value="1"/>
</dbReference>
<dbReference type="InterPro" id="IPR000160">
    <property type="entry name" value="GGDEF_dom"/>
</dbReference>
<dbReference type="SMART" id="SM00091">
    <property type="entry name" value="PAS"/>
    <property type="match status" value="4"/>
</dbReference>
<dbReference type="Pfam" id="PF01590">
    <property type="entry name" value="GAF"/>
    <property type="match status" value="1"/>
</dbReference>
<dbReference type="Pfam" id="PF00990">
    <property type="entry name" value="GGDEF"/>
    <property type="match status" value="1"/>
</dbReference>
<dbReference type="CDD" id="cd01949">
    <property type="entry name" value="GGDEF"/>
    <property type="match status" value="1"/>
</dbReference>
<gene>
    <name evidence="5" type="ORF">DC3_49200</name>
</gene>
<evidence type="ECO:0008006" key="7">
    <source>
        <dbReference type="Google" id="ProtNLM"/>
    </source>
</evidence>
<comment type="caution">
    <text evidence="5">The sequence shown here is derived from an EMBL/GenBank/DDBJ whole genome shotgun (WGS) entry which is preliminary data.</text>
</comment>
<feature type="domain" description="PAC" evidence="3">
    <location>
        <begin position="647"/>
        <end position="699"/>
    </location>
</feature>
<dbReference type="InterPro" id="IPR001610">
    <property type="entry name" value="PAC"/>
</dbReference>
<dbReference type="OrthoDB" id="9813903at2"/>
<dbReference type="SMART" id="SM00065">
    <property type="entry name" value="GAF"/>
    <property type="match status" value="3"/>
</dbReference>
<dbReference type="Gene3D" id="3.30.450.20">
    <property type="entry name" value="PAS domain"/>
    <property type="match status" value="4"/>
</dbReference>
<evidence type="ECO:0000259" key="4">
    <source>
        <dbReference type="PROSITE" id="PS50887"/>
    </source>
</evidence>
<dbReference type="GO" id="GO:0005886">
    <property type="term" value="C:plasma membrane"/>
    <property type="evidence" value="ECO:0007669"/>
    <property type="project" value="TreeGrafter"/>
</dbReference>
<dbReference type="InterPro" id="IPR050469">
    <property type="entry name" value="Diguanylate_Cyclase"/>
</dbReference>
<dbReference type="NCBIfam" id="TIGR00229">
    <property type="entry name" value="sensory_box"/>
    <property type="match status" value="3"/>
</dbReference>
<dbReference type="RefSeq" id="WP_146889540.1">
    <property type="nucleotide sequence ID" value="NZ_BJXB01000031.1"/>
</dbReference>
<feature type="domain" description="PAC" evidence="3">
    <location>
        <begin position="787"/>
        <end position="839"/>
    </location>
</feature>
<sequence length="1198" mass="134557">MTRDGSQFLDTSLAAGEQVLWLDAHGNIVGVSPELSRITGLDPEELSDTGIWTLLDPADHAQVQAFLEGKEQDLQPIRLLLKKEQPVLCRLNRIHLKHGQEGITLVGVQLLRKETESLHLHERTFERAPWGILVVLPGTSEIVMVNPTMAQMMRSSPADLVGQKASDTITPEGLDQLRPHVEQLREQGRHVLLTSFMRKDGSSFTARVHLYALRDASETVTHWVVYVYDVTSEEVQTERRNRLARVALALVHTSTPEEVIEVMLKEAGPATDAYAALLMTVSEDEKTLTLSGQMGYPEEMLRPFREIPVTAALPIGHAVLEHRAIFVGADQLPELYPAAVSSRNQQTVSIATIPLIVEEHVLAVLGLSFNQQRTFDKDEQDFLLQLTRQCAQALERVRLSLVEEETRARLERQKGQLDFLSEASRRLSESLDLQETIQSVLHLGQHLAEQVLLHRVTPERDLLLLGNSGPEMPVALEPLLREALQQNAPMLSTEKEHPDLGDSGIQAILSLPLAVHGESAAVLTLMLEQVPDAEQQNFAAQFTSRAAVALENAELYEERLHAEEAATQREKDFASLVANIPGIVYRCLCNQDWSMLYLMGRMEEITGHPAAEFLGQGARSYASIIHPEDVDTVEREVMEAVDQHLPFDLQYRVQHKDGSDIWVHERGRATYSDEGEVLWLDGVILDITGRRLAEQDRSVLLEQVQQERTRLIDVLEQMPVAVWLAEAPSGKLVFGNRQVHALWGHPYIAAEDIQGYEEYRAFHKDGRPVEPEEWPLARTIATGEVVINEEIEVLRPDGSRVPATFSAAPILDQHGKRVAGVVTGQDITALKNVERELRAARDELELRVQERTRELESLSTLLQQQVQELEARSQETRLLSEMTEMLQACYTIPEAQEVVAQHVQQLFPQAAGALFSFGPSRNILEELTHWNGDPTSTSVFSPDECWGLRRGRLFMHEADERGINCRHLASDENLTTLCAPLLAQGETVGLLHLARDQGTFSTNEVRLAQTISETVALALVNIRLRDRLKEQSIRDPLTGLFNRRYLEETFEREVRRAERHRLPMGVVMLDLDHFKRFNDTHGHEAGDAVLNEFGRLLRDGVRNEDVACRYGGEEFTLLLPGCSYEESLQRAEQIREATSRLQVHAQGRIVGNITCSMGVAAFPDHGRDLHEILRSADYALYVAKRAGRNRVIGASFSE</sequence>
<dbReference type="InterPro" id="IPR043128">
    <property type="entry name" value="Rev_trsase/Diguanyl_cyclase"/>
</dbReference>
<dbReference type="Gene3D" id="3.30.450.40">
    <property type="match status" value="3"/>
</dbReference>
<feature type="domain" description="PAS" evidence="2">
    <location>
        <begin position="595"/>
        <end position="644"/>
    </location>
</feature>
<dbReference type="Pfam" id="PF13426">
    <property type="entry name" value="PAS_9"/>
    <property type="match status" value="3"/>
</dbReference>
<dbReference type="InterPro" id="IPR000014">
    <property type="entry name" value="PAS"/>
</dbReference>
<dbReference type="EMBL" id="BJXB01000031">
    <property type="protein sequence ID" value="GEM49285.1"/>
    <property type="molecule type" value="Genomic_DNA"/>
</dbReference>
<feature type="domain" description="GGDEF" evidence="4">
    <location>
        <begin position="1062"/>
        <end position="1196"/>
    </location>
</feature>
<accession>A0A511N8W0</accession>
<dbReference type="PROSITE" id="PS50887">
    <property type="entry name" value="GGDEF"/>
    <property type="match status" value="1"/>
</dbReference>
<dbReference type="NCBIfam" id="TIGR00254">
    <property type="entry name" value="GGDEF"/>
    <property type="match status" value="1"/>
</dbReference>
<dbReference type="InterPro" id="IPR035965">
    <property type="entry name" value="PAS-like_dom_sf"/>
</dbReference>
<feature type="coiled-coil region" evidence="1">
    <location>
        <begin position="827"/>
        <end position="872"/>
    </location>
</feature>
<dbReference type="PROSITE" id="PS50113">
    <property type="entry name" value="PAC"/>
    <property type="match status" value="2"/>
</dbReference>
<dbReference type="SMART" id="SM00086">
    <property type="entry name" value="PAC"/>
    <property type="match status" value="3"/>
</dbReference>
<reference evidence="5 6" key="1">
    <citation type="submission" date="2019-07" db="EMBL/GenBank/DDBJ databases">
        <title>Whole genome shotgun sequence of Deinococcus cellulosilyticus NBRC 106333.</title>
        <authorList>
            <person name="Hosoyama A."/>
            <person name="Uohara A."/>
            <person name="Ohji S."/>
            <person name="Ichikawa N."/>
        </authorList>
    </citation>
    <scope>NUCLEOTIDE SEQUENCE [LARGE SCALE GENOMIC DNA]</scope>
    <source>
        <strain evidence="5 6">NBRC 106333</strain>
    </source>
</reference>
<name>A0A511N8W0_DEIC1</name>
<evidence type="ECO:0000259" key="3">
    <source>
        <dbReference type="PROSITE" id="PS50113"/>
    </source>
</evidence>
<keyword evidence="6" id="KW-1185">Reference proteome</keyword>
<dbReference type="Pfam" id="PF13185">
    <property type="entry name" value="GAF_2"/>
    <property type="match status" value="1"/>
</dbReference>
<dbReference type="Proteomes" id="UP000321306">
    <property type="component" value="Unassembled WGS sequence"/>
</dbReference>
<dbReference type="InterPro" id="IPR029016">
    <property type="entry name" value="GAF-like_dom_sf"/>
</dbReference>
<dbReference type="GO" id="GO:0052621">
    <property type="term" value="F:diguanylate cyclase activity"/>
    <property type="evidence" value="ECO:0007669"/>
    <property type="project" value="TreeGrafter"/>
</dbReference>
<dbReference type="SUPFAM" id="SSF55073">
    <property type="entry name" value="Nucleotide cyclase"/>
    <property type="match status" value="1"/>
</dbReference>
<dbReference type="GO" id="GO:0043709">
    <property type="term" value="P:cell adhesion involved in single-species biofilm formation"/>
    <property type="evidence" value="ECO:0007669"/>
    <property type="project" value="TreeGrafter"/>
</dbReference>
<proteinExistence type="predicted"/>
<dbReference type="InterPro" id="IPR003018">
    <property type="entry name" value="GAF"/>
</dbReference>
<dbReference type="PROSITE" id="PS50112">
    <property type="entry name" value="PAS"/>
    <property type="match status" value="2"/>
</dbReference>